<evidence type="ECO:0000259" key="11">
    <source>
        <dbReference type="PROSITE" id="PS50936"/>
    </source>
</evidence>
<dbReference type="OrthoDB" id="9809485at2"/>
<dbReference type="NCBIfam" id="TIGR00157">
    <property type="entry name" value="ribosome small subunit-dependent GTPase A"/>
    <property type="match status" value="1"/>
</dbReference>
<dbReference type="Gene3D" id="2.40.50.140">
    <property type="entry name" value="Nucleic acid-binding proteins"/>
    <property type="match status" value="1"/>
</dbReference>
<dbReference type="RefSeq" id="WP_044665358.1">
    <property type="nucleotide sequence ID" value="NZ_CDRZ01000244.1"/>
</dbReference>
<keyword evidence="8 10" id="KW-0694">RNA-binding</keyword>
<evidence type="ECO:0000256" key="10">
    <source>
        <dbReference type="HAMAP-Rule" id="MF_01820"/>
    </source>
</evidence>
<dbReference type="PROSITE" id="PS51721">
    <property type="entry name" value="G_CP"/>
    <property type="match status" value="1"/>
</dbReference>
<dbReference type="Pfam" id="PF16745">
    <property type="entry name" value="RsgA_N"/>
    <property type="match status" value="1"/>
</dbReference>
<evidence type="ECO:0000313" key="13">
    <source>
        <dbReference type="EMBL" id="CEO89415.1"/>
    </source>
</evidence>
<dbReference type="GO" id="GO:0005737">
    <property type="term" value="C:cytoplasm"/>
    <property type="evidence" value="ECO:0007669"/>
    <property type="project" value="UniProtKB-SubCell"/>
</dbReference>
<keyword evidence="14" id="KW-1185">Reference proteome</keyword>
<dbReference type="EMBL" id="CDRZ01000244">
    <property type="protein sequence ID" value="CEO89415.1"/>
    <property type="molecule type" value="Genomic_DNA"/>
</dbReference>
<feature type="binding site" evidence="10">
    <location>
        <begin position="162"/>
        <end position="170"/>
    </location>
    <ligand>
        <name>GTP</name>
        <dbReference type="ChEBI" id="CHEBI:37565"/>
    </ligand>
</feature>
<dbReference type="GO" id="GO:0005525">
    <property type="term" value="F:GTP binding"/>
    <property type="evidence" value="ECO:0007669"/>
    <property type="project" value="UniProtKB-UniRule"/>
</dbReference>
<keyword evidence="7 10" id="KW-0862">Zinc</keyword>
<dbReference type="PROSITE" id="PS50936">
    <property type="entry name" value="ENGC_GTPASE"/>
    <property type="match status" value="1"/>
</dbReference>
<evidence type="ECO:0000256" key="4">
    <source>
        <dbReference type="ARBA" id="ARBA00022730"/>
    </source>
</evidence>
<accession>A0A0B7MH76</accession>
<keyword evidence="6 10" id="KW-0378">Hydrolase</keyword>
<comment type="similarity">
    <text evidence="10">Belongs to the TRAFAC class YlqF/YawG GTPase family. RsgA subfamily.</text>
</comment>
<dbReference type="InterPro" id="IPR031944">
    <property type="entry name" value="RsgA_N"/>
</dbReference>
<keyword evidence="4 10" id="KW-0699">rRNA-binding</keyword>
<comment type="function">
    <text evidence="10">One of several proteins that assist in the late maturation steps of the functional core of the 30S ribosomal subunit. Helps release RbfA from mature subunits. May play a role in the assembly of ribosomal proteins into the subunit. Circularly permuted GTPase that catalyzes slow GTP hydrolysis, GTPase activity is stimulated by the 30S ribosomal subunit.</text>
</comment>
<evidence type="ECO:0000259" key="12">
    <source>
        <dbReference type="PROSITE" id="PS51721"/>
    </source>
</evidence>
<dbReference type="CDD" id="cd01854">
    <property type="entry name" value="YjeQ_EngC"/>
    <property type="match status" value="1"/>
</dbReference>
<dbReference type="InterPro" id="IPR030378">
    <property type="entry name" value="G_CP_dom"/>
</dbReference>
<dbReference type="PANTHER" id="PTHR32120">
    <property type="entry name" value="SMALL RIBOSOMAL SUBUNIT BIOGENESIS GTPASE RSGA"/>
    <property type="match status" value="1"/>
</dbReference>
<feature type="binding site" evidence="10">
    <location>
        <position position="250"/>
    </location>
    <ligand>
        <name>Zn(2+)</name>
        <dbReference type="ChEBI" id="CHEBI:29105"/>
    </ligand>
</feature>
<evidence type="ECO:0000256" key="2">
    <source>
        <dbReference type="ARBA" id="ARBA00022517"/>
    </source>
</evidence>
<dbReference type="GO" id="GO:0042274">
    <property type="term" value="P:ribosomal small subunit biogenesis"/>
    <property type="evidence" value="ECO:0007669"/>
    <property type="project" value="UniProtKB-UniRule"/>
</dbReference>
<keyword evidence="5 10" id="KW-0547">Nucleotide-binding</keyword>
<dbReference type="PANTHER" id="PTHR32120:SF11">
    <property type="entry name" value="SMALL RIBOSOMAL SUBUNIT BIOGENESIS GTPASE RSGA 1, MITOCHONDRIAL-RELATED"/>
    <property type="match status" value="1"/>
</dbReference>
<dbReference type="Proteomes" id="UP000046155">
    <property type="component" value="Unassembled WGS sequence"/>
</dbReference>
<dbReference type="CDD" id="cd04466">
    <property type="entry name" value="S1_YloQ_GTPase"/>
    <property type="match status" value="1"/>
</dbReference>
<dbReference type="SUPFAM" id="SSF50249">
    <property type="entry name" value="Nucleic acid-binding proteins"/>
    <property type="match status" value="1"/>
</dbReference>
<dbReference type="InterPro" id="IPR004881">
    <property type="entry name" value="Ribosome_biogen_GTPase_RsgA"/>
</dbReference>
<dbReference type="AlphaFoldDB" id="A0A0B7MH76"/>
<evidence type="ECO:0000256" key="9">
    <source>
        <dbReference type="ARBA" id="ARBA00023134"/>
    </source>
</evidence>
<dbReference type="HAMAP" id="MF_01820">
    <property type="entry name" value="GTPase_RsgA"/>
    <property type="match status" value="1"/>
</dbReference>
<dbReference type="InterPro" id="IPR010914">
    <property type="entry name" value="RsgA_GTPase_dom"/>
</dbReference>
<sequence>MREGLIIKGYGGFYYVRTGEKTWCCRGRGRLRLGQNLLTGDRVQFTPLDKGEGVIEEIKERKNALPRPPVANVDQVISVVSLAHPDPDLKLLNRSLVLCELEKLSIVICFNKIDLIDSSQAKDLEDIYRKAGYHTVFTSALEGRGLEQLRQVIAGKISVLSGPSGVGKSTLLNSLDPNLSLETGEISRKLKRGKHTTRYVELIPLCDGFVADTPGFSSLELPTIKRTELGRCFPEINEFAGQCRFYDCIHLDEPDCEVKNALEQGLISRARYHDYKQFMEEIISKERIYE</sequence>
<feature type="binding site" evidence="10">
    <location>
        <position position="248"/>
    </location>
    <ligand>
        <name>Zn(2+)</name>
        <dbReference type="ChEBI" id="CHEBI:29105"/>
    </ligand>
</feature>
<evidence type="ECO:0000313" key="14">
    <source>
        <dbReference type="Proteomes" id="UP000046155"/>
    </source>
</evidence>
<evidence type="ECO:0000256" key="3">
    <source>
        <dbReference type="ARBA" id="ARBA00022723"/>
    </source>
</evidence>
<name>A0A0B7MH76_9FIRM</name>
<comment type="cofactor">
    <cofactor evidence="10">
        <name>Zn(2+)</name>
        <dbReference type="ChEBI" id="CHEBI:29105"/>
    </cofactor>
    <text evidence="10">Binds 1 zinc ion per subunit.</text>
</comment>
<dbReference type="InterPro" id="IPR012340">
    <property type="entry name" value="NA-bd_OB-fold"/>
</dbReference>
<dbReference type="GO" id="GO:0046872">
    <property type="term" value="F:metal ion binding"/>
    <property type="evidence" value="ECO:0007669"/>
    <property type="project" value="UniProtKB-KW"/>
</dbReference>
<feature type="domain" description="CP-type G" evidence="12">
    <location>
        <begin position="62"/>
        <end position="219"/>
    </location>
</feature>
<dbReference type="Gene3D" id="1.10.40.50">
    <property type="entry name" value="Probable gtpase engc, domain 3"/>
    <property type="match status" value="1"/>
</dbReference>
<dbReference type="SUPFAM" id="SSF52540">
    <property type="entry name" value="P-loop containing nucleoside triphosphate hydrolases"/>
    <property type="match status" value="1"/>
</dbReference>
<protein>
    <recommendedName>
        <fullName evidence="10">Small ribosomal subunit biogenesis GTPase RsgA</fullName>
        <ecNumber evidence="10">3.6.1.-</ecNumber>
    </recommendedName>
</protein>
<feature type="binding site" evidence="10">
    <location>
        <position position="243"/>
    </location>
    <ligand>
        <name>Zn(2+)</name>
        <dbReference type="ChEBI" id="CHEBI:29105"/>
    </ligand>
</feature>
<reference evidence="14" key="1">
    <citation type="submission" date="2015-01" db="EMBL/GenBank/DDBJ databases">
        <authorList>
            <person name="Manzoor Shahid"/>
            <person name="Zubair Saima"/>
        </authorList>
    </citation>
    <scope>NUCLEOTIDE SEQUENCE [LARGE SCALE GENOMIC DNA]</scope>
    <source>
        <strain evidence="14">Sp3</strain>
    </source>
</reference>
<comment type="subunit">
    <text evidence="10">Monomer. Associates with 30S ribosomal subunit, binds 16S rRNA.</text>
</comment>
<keyword evidence="9 10" id="KW-0342">GTP-binding</keyword>
<organism evidence="13 14">
    <name type="scientific">Syntrophaceticus schinkii</name>
    <dbReference type="NCBI Taxonomy" id="499207"/>
    <lineage>
        <taxon>Bacteria</taxon>
        <taxon>Bacillati</taxon>
        <taxon>Bacillota</taxon>
        <taxon>Clostridia</taxon>
        <taxon>Thermoanaerobacterales</taxon>
        <taxon>Thermoanaerobacterales Family III. Incertae Sedis</taxon>
        <taxon>Syntrophaceticus</taxon>
    </lineage>
</organism>
<dbReference type="Gene3D" id="3.40.50.300">
    <property type="entry name" value="P-loop containing nucleotide triphosphate hydrolases"/>
    <property type="match status" value="1"/>
</dbReference>
<evidence type="ECO:0000256" key="6">
    <source>
        <dbReference type="ARBA" id="ARBA00022801"/>
    </source>
</evidence>
<evidence type="ECO:0000256" key="8">
    <source>
        <dbReference type="ARBA" id="ARBA00022884"/>
    </source>
</evidence>
<evidence type="ECO:0000256" key="7">
    <source>
        <dbReference type="ARBA" id="ARBA00022833"/>
    </source>
</evidence>
<gene>
    <name evidence="10 13" type="primary">rsgA</name>
    <name evidence="13" type="ORF">SSCH_470043</name>
</gene>
<evidence type="ECO:0000256" key="1">
    <source>
        <dbReference type="ARBA" id="ARBA00022490"/>
    </source>
</evidence>
<proteinExistence type="inferred from homology"/>
<dbReference type="Pfam" id="PF03193">
    <property type="entry name" value="RsgA_GTPase"/>
    <property type="match status" value="1"/>
</dbReference>
<dbReference type="GO" id="GO:0003924">
    <property type="term" value="F:GTPase activity"/>
    <property type="evidence" value="ECO:0007669"/>
    <property type="project" value="UniProtKB-UniRule"/>
</dbReference>
<evidence type="ECO:0000256" key="5">
    <source>
        <dbReference type="ARBA" id="ARBA00022741"/>
    </source>
</evidence>
<dbReference type="EC" id="3.6.1.-" evidence="10"/>
<dbReference type="InterPro" id="IPR027417">
    <property type="entry name" value="P-loop_NTPase"/>
</dbReference>
<feature type="binding site" evidence="10">
    <location>
        <begin position="111"/>
        <end position="114"/>
    </location>
    <ligand>
        <name>GTP</name>
        <dbReference type="ChEBI" id="CHEBI:37565"/>
    </ligand>
</feature>
<keyword evidence="2 10" id="KW-0690">Ribosome biogenesis</keyword>
<keyword evidence="3 10" id="KW-0479">Metal-binding</keyword>
<keyword evidence="1 10" id="KW-0963">Cytoplasm</keyword>
<comment type="subcellular location">
    <subcellularLocation>
        <location evidence="10">Cytoplasm</location>
    </subcellularLocation>
</comment>
<feature type="binding site" evidence="10">
    <location>
        <position position="256"/>
    </location>
    <ligand>
        <name>Zn(2+)</name>
        <dbReference type="ChEBI" id="CHEBI:29105"/>
    </ligand>
</feature>
<dbReference type="GO" id="GO:0019843">
    <property type="term" value="F:rRNA binding"/>
    <property type="evidence" value="ECO:0007669"/>
    <property type="project" value="UniProtKB-KW"/>
</dbReference>
<feature type="domain" description="EngC GTPase" evidence="11">
    <location>
        <begin position="71"/>
        <end position="217"/>
    </location>
</feature>